<dbReference type="InterPro" id="IPR021413">
    <property type="entry name" value="DUF3053"/>
</dbReference>
<organism evidence="1 2">
    <name type="scientific">Pseudocitrobacter cyperus</name>
    <dbReference type="NCBI Taxonomy" id="3112843"/>
    <lineage>
        <taxon>Bacteria</taxon>
        <taxon>Pseudomonadati</taxon>
        <taxon>Pseudomonadota</taxon>
        <taxon>Gammaproteobacteria</taxon>
        <taxon>Enterobacterales</taxon>
        <taxon>Enterobacteriaceae</taxon>
        <taxon>Pseudocitrobacter</taxon>
    </lineage>
</organism>
<keyword evidence="2" id="KW-1185">Reference proteome</keyword>
<comment type="caution">
    <text evidence="1">The sequence shown here is derived from an EMBL/GenBank/DDBJ whole genome shotgun (WGS) entry which is preliminary data.</text>
</comment>
<gene>
    <name evidence="1" type="ORF">VSR74_04265</name>
</gene>
<reference evidence="1 2" key="1">
    <citation type="submission" date="2024-01" db="EMBL/GenBank/DDBJ databases">
        <title>Pseudocitrobacter sp. Endophytic strain Cyp-38L.</title>
        <authorList>
            <person name="Amer M.A."/>
            <person name="Hamed S.M."/>
        </authorList>
    </citation>
    <scope>NUCLEOTIDE SEQUENCE [LARGE SCALE GENOMIC DNA]</scope>
    <source>
        <strain evidence="1 2">Cyp38S</strain>
    </source>
</reference>
<proteinExistence type="predicted"/>
<name>A0ABV0HFZ5_9ENTR</name>
<sequence>MTRLVAVIVLVILVGCADINDGQRQAFITFLNTEVIAPPVVKVCELTPGQRISFGRYAEDYDVLNTAFQEISDVIYQTGNEDKVTGRIQSERDNLSLLNELRSAQSINNQFILRLKNVSAQNQRRYNALRLPADLKPVFDAAWEKTVVPFDETITHVYFLRGKRLDLLVAMGAFLQGQGDKVHFNTDGSASFSEPEANHYYRGLQSNLFTVQDDINILTEQMIAVIRSQQTGAEPAGL</sequence>
<dbReference type="PROSITE" id="PS51257">
    <property type="entry name" value="PROKAR_LIPOPROTEIN"/>
    <property type="match status" value="1"/>
</dbReference>
<evidence type="ECO:0000313" key="1">
    <source>
        <dbReference type="EMBL" id="MEO3989037.1"/>
    </source>
</evidence>
<dbReference type="Proteomes" id="UP001444146">
    <property type="component" value="Unassembled WGS sequence"/>
</dbReference>
<dbReference type="Pfam" id="PF11254">
    <property type="entry name" value="DUF3053"/>
    <property type="match status" value="1"/>
</dbReference>
<accession>A0ABV0HFZ5</accession>
<protein>
    <submittedName>
        <fullName evidence="1">DUF3053 family protein</fullName>
    </submittedName>
</protein>
<evidence type="ECO:0000313" key="2">
    <source>
        <dbReference type="Proteomes" id="UP001444146"/>
    </source>
</evidence>
<dbReference type="EMBL" id="JAYMYY010000001">
    <property type="protein sequence ID" value="MEO3989037.1"/>
    <property type="molecule type" value="Genomic_DNA"/>
</dbReference>
<dbReference type="RefSeq" id="WP_347793555.1">
    <property type="nucleotide sequence ID" value="NZ_JAYMYY010000001.1"/>
</dbReference>